<dbReference type="PANTHER" id="PTHR33608:SF7">
    <property type="entry name" value="DUF58 DOMAIN-CONTAINING PROTEIN"/>
    <property type="match status" value="1"/>
</dbReference>
<proteinExistence type="predicted"/>
<dbReference type="Gene3D" id="3.40.50.410">
    <property type="entry name" value="von Willebrand factor, type A domain"/>
    <property type="match status" value="1"/>
</dbReference>
<organism evidence="2 3">
    <name type="scientific">Shewanella avicenniae</name>
    <dbReference type="NCBI Taxonomy" id="2814294"/>
    <lineage>
        <taxon>Bacteria</taxon>
        <taxon>Pseudomonadati</taxon>
        <taxon>Pseudomonadota</taxon>
        <taxon>Gammaproteobacteria</taxon>
        <taxon>Alteromonadales</taxon>
        <taxon>Shewanellaceae</taxon>
        <taxon>Shewanella</taxon>
    </lineage>
</organism>
<keyword evidence="3" id="KW-1185">Reference proteome</keyword>
<dbReference type="SUPFAM" id="SSF53300">
    <property type="entry name" value="vWA-like"/>
    <property type="match status" value="1"/>
</dbReference>
<evidence type="ECO:0000313" key="2">
    <source>
        <dbReference type="EMBL" id="QSX34142.1"/>
    </source>
</evidence>
<protein>
    <submittedName>
        <fullName evidence="2">DUF58 domain-containing protein</fullName>
    </submittedName>
</protein>
<name>A0ABX7QRQ4_9GAMM</name>
<feature type="domain" description="DUF58" evidence="1">
    <location>
        <begin position="51"/>
        <end position="260"/>
    </location>
</feature>
<evidence type="ECO:0000313" key="3">
    <source>
        <dbReference type="Proteomes" id="UP000662770"/>
    </source>
</evidence>
<dbReference type="InterPro" id="IPR002881">
    <property type="entry name" value="DUF58"/>
</dbReference>
<dbReference type="PANTHER" id="PTHR33608">
    <property type="entry name" value="BLL2464 PROTEIN"/>
    <property type="match status" value="1"/>
</dbReference>
<dbReference type="RefSeq" id="WP_207355347.1">
    <property type="nucleotide sequence ID" value="NZ_CP071503.1"/>
</dbReference>
<dbReference type="InterPro" id="IPR036465">
    <property type="entry name" value="vWFA_dom_sf"/>
</dbReference>
<evidence type="ECO:0000259" key="1">
    <source>
        <dbReference type="Pfam" id="PF01882"/>
    </source>
</evidence>
<dbReference type="Pfam" id="PF01882">
    <property type="entry name" value="DUF58"/>
    <property type="match status" value="1"/>
</dbReference>
<dbReference type="EMBL" id="CP071503">
    <property type="protein sequence ID" value="QSX34142.1"/>
    <property type="molecule type" value="Genomic_DNA"/>
</dbReference>
<gene>
    <name evidence="2" type="ORF">JYB87_02535</name>
</gene>
<sequence length="301" mass="32976">MATTKGAPLFDPSFVEQVQQFSLRVAQAGKGGRLAEQKTPARGQGLEFADFKPYVAGDDLRAIDWNIYRRLGRVFVRVFEEQQDLPVYLLLDLSASMFLEQPARITAAKQAALALGAIALNQHDAVTLLPFSEKLQMQHKGMSGKHQLLRLAQLISEGDQQSKTSLADVLQEFASFPLRQGLVVVISDFFDNQGIAPVVDALGQLRHKLLLVQLTQPWDSDPSLQTQMSGDVRLQDCETAEYADLQITPELLANYQAAYQAFNDQLTQLAGGRGAGLLRLDASSPVLPQLATLFGQGGLLL</sequence>
<reference evidence="2 3" key="1">
    <citation type="submission" date="2021-03" db="EMBL/GenBank/DDBJ databases">
        <title>Novel species identification of genus Shewanella.</title>
        <authorList>
            <person name="Liu G."/>
            <person name="Zhang Q."/>
        </authorList>
    </citation>
    <scope>NUCLEOTIDE SEQUENCE [LARGE SCALE GENOMIC DNA]</scope>
    <source>
        <strain evidence="2 3">FJAT-51800</strain>
    </source>
</reference>
<accession>A0ABX7QRQ4</accession>
<dbReference type="Proteomes" id="UP000662770">
    <property type="component" value="Chromosome"/>
</dbReference>